<keyword evidence="3" id="KW-1185">Reference proteome</keyword>
<evidence type="ECO:0000313" key="3">
    <source>
        <dbReference type="Proteomes" id="UP000289664"/>
    </source>
</evidence>
<dbReference type="EMBL" id="CP036170">
    <property type="protein sequence ID" value="QBF74390.1"/>
    <property type="molecule type" value="Genomic_DNA"/>
</dbReference>
<keyword evidence="1" id="KW-1133">Transmembrane helix</keyword>
<dbReference type="Proteomes" id="UP000289664">
    <property type="component" value="Chromosome"/>
</dbReference>
<reference evidence="2 3" key="1">
    <citation type="journal article" date="2019" name="Appl. Environ. Microbiol.">
        <title>Clostridium scindens ATCC 35704: integration of nutritional requirements, the complete genome sequence, and global transcriptional responses to bile acids.</title>
        <authorList>
            <person name="Devendran S."/>
            <person name="Shrestha R."/>
            <person name="Alves J.M.P."/>
            <person name="Wolf P.G."/>
            <person name="Ly L."/>
            <person name="Hernandez A.G."/>
            <person name="Mendez-Garcia C."/>
            <person name="Inboden A."/>
            <person name="Wiley J."/>
            <person name="Paul O."/>
            <person name="Allen A."/>
            <person name="Springer E."/>
            <person name="Wright C.L."/>
            <person name="Fields C.J."/>
            <person name="Daniel S.L."/>
            <person name="Ridlon J.M."/>
        </authorList>
    </citation>
    <scope>NUCLEOTIDE SEQUENCE [LARGE SCALE GENOMIC DNA]</scope>
    <source>
        <strain evidence="2 3">ATCC 35704</strain>
    </source>
</reference>
<dbReference type="KEGG" id="csci:HDCHBGLK_01792"/>
<feature type="transmembrane region" description="Helical" evidence="1">
    <location>
        <begin position="28"/>
        <end position="47"/>
    </location>
</feature>
<evidence type="ECO:0000256" key="1">
    <source>
        <dbReference type="SAM" id="Phobius"/>
    </source>
</evidence>
<evidence type="ECO:0000313" key="2">
    <source>
        <dbReference type="EMBL" id="QBF74390.1"/>
    </source>
</evidence>
<keyword evidence="1" id="KW-0472">Membrane</keyword>
<proteinExistence type="predicted"/>
<name>A0A494WR46_CLOS5</name>
<accession>A0A494WR46</accession>
<sequence>MKFFGKLILSNTLSLANFLDTLSCFHNGIHLLSLLYIVTIIVIEMNLHICKLFTNSKYDCTIKEKEVRLNVL</sequence>
<gene>
    <name evidence="2" type="ORF">HDCHBGLK_01792</name>
</gene>
<organism evidence="2 3">
    <name type="scientific">Clostridium scindens (strain ATCC 35704 / DSM 5676 / VPI 13733 / 19)</name>
    <dbReference type="NCBI Taxonomy" id="411468"/>
    <lineage>
        <taxon>Bacteria</taxon>
        <taxon>Bacillati</taxon>
        <taxon>Bacillota</taxon>
        <taxon>Clostridia</taxon>
        <taxon>Lachnospirales</taxon>
        <taxon>Lachnospiraceae</taxon>
    </lineage>
</organism>
<keyword evidence="1" id="KW-0812">Transmembrane</keyword>
<dbReference type="AlphaFoldDB" id="A0A494WR46"/>
<protein>
    <submittedName>
        <fullName evidence="2">Uncharacterized protein</fullName>
    </submittedName>
</protein>